<keyword evidence="2" id="KW-1185">Reference proteome</keyword>
<proteinExistence type="predicted"/>
<name>A0A158R0K0_NIPBR</name>
<evidence type="ECO:0000313" key="2">
    <source>
        <dbReference type="Proteomes" id="UP000271162"/>
    </source>
</evidence>
<dbReference type="AlphaFoldDB" id="A0A158R0K0"/>
<protein>
    <submittedName>
        <fullName evidence="3">Rna-directed dna polymerase from mobile element jockey-like</fullName>
    </submittedName>
</protein>
<evidence type="ECO:0000313" key="3">
    <source>
        <dbReference type="WBParaSite" id="NBR_0001198201-mRNA-1"/>
    </source>
</evidence>
<evidence type="ECO:0000313" key="1">
    <source>
        <dbReference type="EMBL" id="VDL75572.1"/>
    </source>
</evidence>
<dbReference type="Proteomes" id="UP000271162">
    <property type="component" value="Unassembled WGS sequence"/>
</dbReference>
<dbReference type="WBParaSite" id="NBR_0001198201-mRNA-1">
    <property type="protein sequence ID" value="NBR_0001198201-mRNA-1"/>
    <property type="gene ID" value="NBR_0001198201"/>
</dbReference>
<gene>
    <name evidence="1" type="ORF">NBR_LOCUS11983</name>
</gene>
<dbReference type="EMBL" id="UYSL01020645">
    <property type="protein sequence ID" value="VDL75572.1"/>
    <property type="molecule type" value="Genomic_DNA"/>
</dbReference>
<reference evidence="1 2" key="2">
    <citation type="submission" date="2018-11" db="EMBL/GenBank/DDBJ databases">
        <authorList>
            <consortium name="Pathogen Informatics"/>
        </authorList>
    </citation>
    <scope>NUCLEOTIDE SEQUENCE [LARGE SCALE GENOMIC DNA]</scope>
</reference>
<accession>A0A158R0K0</accession>
<sequence>MGRGGKKKKVLGPTFRDLVDTARGERESLLQVVASRTQDDLAAVVIGKSVYGVFSGLPQFSAVLDAVVHLKTRQSRMDTKKMIRWMNDFLQAERQTPDKEFNIMTTYNMKSFLDKGPLSSLAKTPFKAFKEIVKKFLVRRLFEFDAKQPLYKGLPEFPAENNLRKPTTEVTTIAKVQQRATAIGRITQENTHHCDPLKERILLEPRFQRCLVVNPIATAPLCPLKTLIGTSLCGRL</sequence>
<organism evidence="3">
    <name type="scientific">Nippostrongylus brasiliensis</name>
    <name type="common">Rat hookworm</name>
    <dbReference type="NCBI Taxonomy" id="27835"/>
    <lineage>
        <taxon>Eukaryota</taxon>
        <taxon>Metazoa</taxon>
        <taxon>Ecdysozoa</taxon>
        <taxon>Nematoda</taxon>
        <taxon>Chromadorea</taxon>
        <taxon>Rhabditida</taxon>
        <taxon>Rhabditina</taxon>
        <taxon>Rhabditomorpha</taxon>
        <taxon>Strongyloidea</taxon>
        <taxon>Heligmosomidae</taxon>
        <taxon>Nippostrongylus</taxon>
    </lineage>
</organism>
<reference evidence="3" key="1">
    <citation type="submission" date="2016-04" db="UniProtKB">
        <authorList>
            <consortium name="WormBaseParasite"/>
        </authorList>
    </citation>
    <scope>IDENTIFICATION</scope>
</reference>
<dbReference type="STRING" id="27835.A0A158R0K0"/>